<evidence type="ECO:0000313" key="1">
    <source>
        <dbReference type="EMBL" id="JAD23193.1"/>
    </source>
</evidence>
<name>A0A0A8YCJ5_ARUDO</name>
<accession>A0A0A8YCJ5</accession>
<dbReference type="EMBL" id="GBRH01274702">
    <property type="protein sequence ID" value="JAD23193.1"/>
    <property type="molecule type" value="Transcribed_RNA"/>
</dbReference>
<proteinExistence type="predicted"/>
<organism evidence="1">
    <name type="scientific">Arundo donax</name>
    <name type="common">Giant reed</name>
    <name type="synonym">Donax arundinaceus</name>
    <dbReference type="NCBI Taxonomy" id="35708"/>
    <lineage>
        <taxon>Eukaryota</taxon>
        <taxon>Viridiplantae</taxon>
        <taxon>Streptophyta</taxon>
        <taxon>Embryophyta</taxon>
        <taxon>Tracheophyta</taxon>
        <taxon>Spermatophyta</taxon>
        <taxon>Magnoliopsida</taxon>
        <taxon>Liliopsida</taxon>
        <taxon>Poales</taxon>
        <taxon>Poaceae</taxon>
        <taxon>PACMAD clade</taxon>
        <taxon>Arundinoideae</taxon>
        <taxon>Arundineae</taxon>
        <taxon>Arundo</taxon>
    </lineage>
</organism>
<reference evidence="1" key="2">
    <citation type="journal article" date="2015" name="Data Brief">
        <title>Shoot transcriptome of the giant reed, Arundo donax.</title>
        <authorList>
            <person name="Barrero R.A."/>
            <person name="Guerrero F.D."/>
            <person name="Moolhuijzen P."/>
            <person name="Goolsby J.A."/>
            <person name="Tidwell J."/>
            <person name="Bellgard S.E."/>
            <person name="Bellgard M.I."/>
        </authorList>
    </citation>
    <scope>NUCLEOTIDE SEQUENCE</scope>
    <source>
        <tissue evidence="1">Shoot tissue taken approximately 20 cm above the soil surface</tissue>
    </source>
</reference>
<sequence>MPAMQKQPATRF</sequence>
<reference evidence="1" key="1">
    <citation type="submission" date="2014-09" db="EMBL/GenBank/DDBJ databases">
        <authorList>
            <person name="Magalhaes I.L.F."/>
            <person name="Oliveira U."/>
            <person name="Santos F.R."/>
            <person name="Vidigal T.H.D.A."/>
            <person name="Brescovit A.D."/>
            <person name="Santos A.J."/>
        </authorList>
    </citation>
    <scope>NUCLEOTIDE SEQUENCE</scope>
    <source>
        <tissue evidence="1">Shoot tissue taken approximately 20 cm above the soil surface</tissue>
    </source>
</reference>
<protein>
    <submittedName>
        <fullName evidence="1">Uncharacterized protein</fullName>
    </submittedName>
</protein>